<organism evidence="3 4">
    <name type="scientific">Caenorhabditis bovis</name>
    <dbReference type="NCBI Taxonomy" id="2654633"/>
    <lineage>
        <taxon>Eukaryota</taxon>
        <taxon>Metazoa</taxon>
        <taxon>Ecdysozoa</taxon>
        <taxon>Nematoda</taxon>
        <taxon>Chromadorea</taxon>
        <taxon>Rhabditida</taxon>
        <taxon>Rhabditina</taxon>
        <taxon>Rhabditomorpha</taxon>
        <taxon>Rhabditoidea</taxon>
        <taxon>Rhabditidae</taxon>
        <taxon>Peloderinae</taxon>
        <taxon>Caenorhabditis</taxon>
    </lineage>
</organism>
<dbReference type="InterPro" id="IPR050357">
    <property type="entry name" value="Arrestin_domain-protein"/>
</dbReference>
<keyword evidence="4" id="KW-1185">Reference proteome</keyword>
<name>A0A8S1EL56_9PELO</name>
<evidence type="ECO:0000313" key="3">
    <source>
        <dbReference type="EMBL" id="CAB3404567.1"/>
    </source>
</evidence>
<feature type="domain" description="Arrestin-like N-terminal" evidence="2">
    <location>
        <begin position="61"/>
        <end position="99"/>
    </location>
</feature>
<evidence type="ECO:0000256" key="1">
    <source>
        <dbReference type="ARBA" id="ARBA00005298"/>
    </source>
</evidence>
<protein>
    <recommendedName>
        <fullName evidence="2">Arrestin-like N-terminal domain-containing protein</fullName>
    </recommendedName>
</protein>
<accession>A0A8S1EL56</accession>
<gene>
    <name evidence="3" type="ORF">CBOVIS_LOCUS6881</name>
</gene>
<dbReference type="GO" id="GO:0005737">
    <property type="term" value="C:cytoplasm"/>
    <property type="evidence" value="ECO:0007669"/>
    <property type="project" value="TreeGrafter"/>
</dbReference>
<dbReference type="InterPro" id="IPR014756">
    <property type="entry name" value="Ig_E-set"/>
</dbReference>
<dbReference type="EMBL" id="CADEPM010000004">
    <property type="protein sequence ID" value="CAB3404567.1"/>
    <property type="molecule type" value="Genomic_DNA"/>
</dbReference>
<evidence type="ECO:0000259" key="2">
    <source>
        <dbReference type="Pfam" id="PF00339"/>
    </source>
</evidence>
<feature type="domain" description="Arrestin-like N-terminal" evidence="2">
    <location>
        <begin position="8"/>
        <end position="57"/>
    </location>
</feature>
<dbReference type="SUPFAM" id="SSF81296">
    <property type="entry name" value="E set domains"/>
    <property type="match status" value="1"/>
</dbReference>
<dbReference type="Pfam" id="PF00339">
    <property type="entry name" value="Arrestin_N"/>
    <property type="match status" value="2"/>
</dbReference>
<dbReference type="InterPro" id="IPR014752">
    <property type="entry name" value="Arrestin-like_C"/>
</dbReference>
<proteinExistence type="inferred from homology"/>
<dbReference type="AlphaFoldDB" id="A0A8S1EL56"/>
<dbReference type="OrthoDB" id="5805898at2759"/>
<dbReference type="InterPro" id="IPR011021">
    <property type="entry name" value="Arrestin-like_N"/>
</dbReference>
<comment type="caution">
    <text evidence="3">The sequence shown here is derived from an EMBL/GenBank/DDBJ whole genome shotgun (WGS) entry which is preliminary data.</text>
</comment>
<comment type="similarity">
    <text evidence="1">Belongs to the arrestin family.</text>
</comment>
<dbReference type="PANTHER" id="PTHR11188:SF175">
    <property type="entry name" value="ARRESTIN C-TERMINAL-LIKE DOMAIN-CONTAINING PROTEIN"/>
    <property type="match status" value="1"/>
</dbReference>
<reference evidence="3 4" key="1">
    <citation type="submission" date="2020-04" db="EMBL/GenBank/DDBJ databases">
        <authorList>
            <person name="Laetsch R D."/>
            <person name="Stevens L."/>
            <person name="Kumar S."/>
            <person name="Blaxter L. M."/>
        </authorList>
    </citation>
    <scope>NUCLEOTIDE SEQUENCE [LARGE SCALE GENOMIC DNA]</scope>
</reference>
<dbReference type="PANTHER" id="PTHR11188">
    <property type="entry name" value="ARRESTIN DOMAIN CONTAINING PROTEIN"/>
    <property type="match status" value="1"/>
</dbReference>
<evidence type="ECO:0000313" key="4">
    <source>
        <dbReference type="Proteomes" id="UP000494206"/>
    </source>
</evidence>
<sequence length="243" mass="26960">MTSNTSHVEFDNGGVFTPGQQVTGKVILERTYPLKAKFLKIVIEGTAHNQWNCREHEKIIFEGTFGSIRYTVTMAIDRVWAPNIKKTYSFTVAPVCDLNLIPLATTPITCFSSKKSGFPKMSNISMRTNVGRQGFIPGQIMEILVDVDNNYRVPFRNVRIDAAFAFGTFLETEGPIIIGNIALRSCQPETTPIVEPVAITSQPSSSVLPTTDIESPPSYLEAVFGFTQKENTNSVYPNDIDKQ</sequence>
<dbReference type="Gene3D" id="2.60.40.640">
    <property type="match status" value="2"/>
</dbReference>
<dbReference type="Proteomes" id="UP000494206">
    <property type="component" value="Unassembled WGS sequence"/>
</dbReference>
<dbReference type="GO" id="GO:0015031">
    <property type="term" value="P:protein transport"/>
    <property type="evidence" value="ECO:0007669"/>
    <property type="project" value="TreeGrafter"/>
</dbReference>